<protein>
    <submittedName>
        <fullName evidence="2">Uncharacterized protein</fullName>
    </submittedName>
</protein>
<accession>A0A2A2FHJ3</accession>
<comment type="caution">
    <text evidence="2">The sequence shown here is derived from an EMBL/GenBank/DDBJ whole genome shotgun (WGS) entry which is preliminary data.</text>
</comment>
<dbReference type="AlphaFoldDB" id="A0A2A2FHJ3"/>
<dbReference type="Proteomes" id="UP000218083">
    <property type="component" value="Unassembled WGS sequence"/>
</dbReference>
<organism evidence="2 3">
    <name type="scientific">Halorubrum salipaludis</name>
    <dbReference type="NCBI Taxonomy" id="2032630"/>
    <lineage>
        <taxon>Archaea</taxon>
        <taxon>Methanobacteriati</taxon>
        <taxon>Methanobacteriota</taxon>
        <taxon>Stenosarchaea group</taxon>
        <taxon>Halobacteria</taxon>
        <taxon>Halobacteriales</taxon>
        <taxon>Haloferacaceae</taxon>
        <taxon>Halorubrum</taxon>
    </lineage>
</organism>
<dbReference type="EMBL" id="NSKC01000002">
    <property type="protein sequence ID" value="PAU84971.1"/>
    <property type="molecule type" value="Genomic_DNA"/>
</dbReference>
<reference evidence="2 3" key="1">
    <citation type="submission" date="2017-08" db="EMBL/GenBank/DDBJ databases">
        <title>The strain WRN001 was isolated from Binhai saline alkaline soil, Tianjin, China.</title>
        <authorList>
            <person name="Liu D."/>
            <person name="Zhang G."/>
        </authorList>
    </citation>
    <scope>NUCLEOTIDE SEQUENCE [LARGE SCALE GENOMIC DNA]</scope>
    <source>
        <strain evidence="2 3">WN019</strain>
    </source>
</reference>
<proteinExistence type="predicted"/>
<evidence type="ECO:0000313" key="2">
    <source>
        <dbReference type="EMBL" id="PAU84971.1"/>
    </source>
</evidence>
<keyword evidence="3" id="KW-1185">Reference proteome</keyword>
<sequence>MLVGAALGALGLLLLPGSLLGGVHVAAIGASLFLSGAVSTRRVAARFGLSPADQRRWSLAFATLAGLLALLFVVLNWATFEAGEPIAE</sequence>
<keyword evidence="1" id="KW-0812">Transmembrane</keyword>
<feature type="transmembrane region" description="Helical" evidence="1">
    <location>
        <begin position="57"/>
        <end position="78"/>
    </location>
</feature>
<name>A0A2A2FHJ3_9EURY</name>
<evidence type="ECO:0000256" key="1">
    <source>
        <dbReference type="SAM" id="Phobius"/>
    </source>
</evidence>
<keyword evidence="1" id="KW-1133">Transmembrane helix</keyword>
<gene>
    <name evidence="2" type="ORF">CK500_03300</name>
</gene>
<evidence type="ECO:0000313" key="3">
    <source>
        <dbReference type="Proteomes" id="UP000218083"/>
    </source>
</evidence>
<keyword evidence="1" id="KW-0472">Membrane</keyword>